<evidence type="ECO:0000256" key="2">
    <source>
        <dbReference type="ARBA" id="ARBA00008657"/>
    </source>
</evidence>
<dbReference type="GO" id="GO:0043590">
    <property type="term" value="C:bacterial nucleoid"/>
    <property type="evidence" value="ECO:0007669"/>
    <property type="project" value="TreeGrafter"/>
</dbReference>
<evidence type="ECO:0000256" key="4">
    <source>
        <dbReference type="ARBA" id="ARBA00022490"/>
    </source>
</evidence>
<name>A0A0B6CPZ5_9GAMM</name>
<proteinExistence type="inferred from homology"/>
<evidence type="ECO:0000256" key="3">
    <source>
        <dbReference type="ARBA" id="ARBA00022296"/>
    </source>
</evidence>
<dbReference type="KEGG" id="fpz:LA55_1247"/>
<evidence type="ECO:0000313" key="7">
    <source>
        <dbReference type="Proteomes" id="UP000031830"/>
    </source>
</evidence>
<comment type="similarity">
    <text evidence="2">Belongs to the RdgC family.</text>
</comment>
<gene>
    <name evidence="6" type="ORF">LA55_1247</name>
</gene>
<dbReference type="AlphaFoldDB" id="A0A0B6CPZ5"/>
<dbReference type="Pfam" id="PF04381">
    <property type="entry name" value="RdgC"/>
    <property type="match status" value="1"/>
</dbReference>
<dbReference type="EMBL" id="CP009440">
    <property type="protein sequence ID" value="AJI52549.1"/>
    <property type="molecule type" value="Genomic_DNA"/>
</dbReference>
<reference evidence="6 7" key="1">
    <citation type="journal article" date="2015" name="Genome Announc.">
        <title>Genome sequencing of 18 francisella strains to aid in assay development and testing.</title>
        <authorList>
            <person name="Johnson S.L."/>
            <person name="Daligault H.E."/>
            <person name="Davenport K.W."/>
            <person name="Coyne S.R."/>
            <person name="Frey K.G."/>
            <person name="Koroleva G.I."/>
            <person name="Broomall S.M."/>
            <person name="Bishop-Lilly K.A."/>
            <person name="Bruce D.C."/>
            <person name="Chertkov O."/>
            <person name="Freitas T."/>
            <person name="Jaissle J."/>
            <person name="Ladner J.T."/>
            <person name="Rosenzweig C.N."/>
            <person name="Gibbons H.S."/>
            <person name="Palacios G.F."/>
            <person name="Redden C.L."/>
            <person name="Xu Y."/>
            <person name="Minogue T.D."/>
            <person name="Chain P.S."/>
        </authorList>
    </citation>
    <scope>NUCLEOTIDE SEQUENCE [LARGE SCALE GENOMIC DNA]</scope>
    <source>
        <strain evidence="6 7">GA01-2794</strain>
    </source>
</reference>
<keyword evidence="5" id="KW-0233">DNA recombination</keyword>
<keyword evidence="4" id="KW-0963">Cytoplasm</keyword>
<dbReference type="InterPro" id="IPR007476">
    <property type="entry name" value="RdgC"/>
</dbReference>
<keyword evidence="6" id="KW-0540">Nuclease</keyword>
<dbReference type="PANTHER" id="PTHR38103">
    <property type="entry name" value="RECOMBINATION-ASSOCIATED PROTEIN RDGC"/>
    <property type="match status" value="1"/>
</dbReference>
<dbReference type="GO" id="GO:0006310">
    <property type="term" value="P:DNA recombination"/>
    <property type="evidence" value="ECO:0007669"/>
    <property type="project" value="UniProtKB-KW"/>
</dbReference>
<evidence type="ECO:0000313" key="6">
    <source>
        <dbReference type="EMBL" id="AJI52549.1"/>
    </source>
</evidence>
<organism evidence="6 7">
    <name type="scientific">Francisella philomiragia</name>
    <dbReference type="NCBI Taxonomy" id="28110"/>
    <lineage>
        <taxon>Bacteria</taxon>
        <taxon>Pseudomonadati</taxon>
        <taxon>Pseudomonadota</taxon>
        <taxon>Gammaproteobacteria</taxon>
        <taxon>Thiotrichales</taxon>
        <taxon>Francisellaceae</taxon>
        <taxon>Francisella</taxon>
    </lineage>
</organism>
<dbReference type="GO" id="GO:0000018">
    <property type="term" value="P:regulation of DNA recombination"/>
    <property type="evidence" value="ECO:0007669"/>
    <property type="project" value="TreeGrafter"/>
</dbReference>
<protein>
    <recommendedName>
        <fullName evidence="3">Recombination-associated protein RdgC</fullName>
    </recommendedName>
</protein>
<dbReference type="GO" id="GO:0004527">
    <property type="term" value="F:exonuclease activity"/>
    <property type="evidence" value="ECO:0007669"/>
    <property type="project" value="UniProtKB-KW"/>
</dbReference>
<dbReference type="Proteomes" id="UP000031830">
    <property type="component" value="Chromosome"/>
</dbReference>
<evidence type="ECO:0000256" key="5">
    <source>
        <dbReference type="ARBA" id="ARBA00023172"/>
    </source>
</evidence>
<keyword evidence="6" id="KW-0269">Exonuclease</keyword>
<dbReference type="OrthoDB" id="5290530at2"/>
<dbReference type="PANTHER" id="PTHR38103:SF1">
    <property type="entry name" value="RECOMBINATION-ASSOCIATED PROTEIN RDGC"/>
    <property type="match status" value="1"/>
</dbReference>
<evidence type="ECO:0000256" key="1">
    <source>
        <dbReference type="ARBA" id="ARBA00004453"/>
    </source>
</evidence>
<keyword evidence="6" id="KW-0378">Hydrolase</keyword>
<dbReference type="GO" id="GO:0003690">
    <property type="term" value="F:double-stranded DNA binding"/>
    <property type="evidence" value="ECO:0007669"/>
    <property type="project" value="TreeGrafter"/>
</dbReference>
<accession>A0A0B6CPZ5</accession>
<dbReference type="RefSeq" id="WP_044526377.1">
    <property type="nucleotide sequence ID" value="NZ_CP009440.1"/>
</dbReference>
<comment type="subcellular location">
    <subcellularLocation>
        <location evidence="1">Cytoplasm</location>
        <location evidence="1">Nucleoid</location>
    </subcellularLocation>
</comment>
<sequence>MKTFKNIKAFKLTNIDIDQLEIYVNELPFVSSEGKHQRVSIGFTNPIDEDENLFVKYNGLIFLSLAIENKVLPAKVIEQIAAKRVQELQKTREVTKNDKYDIKIKAEIELLVKAFTVVNKVNFYIDTNNNFIVIDSAKSTEINEVIKVLDKCGIEYESIANFNSRFLTRWFIDGSYPEKISFADKCKLEKSDTESKVLLSAVGPNPMFYHEDMRPFLEYGGIIQELDVVWEAELTFTITNYQQIKNIKILNFFNENSSDEVLHNLILMTGLFAKLLSDISSWGIGE</sequence>